<evidence type="ECO:0000256" key="1">
    <source>
        <dbReference type="ARBA" id="ARBA00009902"/>
    </source>
</evidence>
<dbReference type="SUPFAM" id="SSF75005">
    <property type="entry name" value="Arabinanase/levansucrase/invertase"/>
    <property type="match status" value="1"/>
</dbReference>
<dbReference type="EMBL" id="QXGK01000017">
    <property type="protein sequence ID" value="RSX54576.1"/>
    <property type="molecule type" value="Genomic_DNA"/>
</dbReference>
<dbReference type="PANTHER" id="PTHR43101:SF1">
    <property type="entry name" value="BETA-FRUCTOSIDASE"/>
    <property type="match status" value="1"/>
</dbReference>
<dbReference type="EC" id="3.2.1.26" evidence="2"/>
<evidence type="ECO:0000256" key="4">
    <source>
        <dbReference type="ARBA" id="ARBA00023295"/>
    </source>
</evidence>
<dbReference type="SUPFAM" id="SSF49899">
    <property type="entry name" value="Concanavalin A-like lectins/glucanases"/>
    <property type="match status" value="1"/>
</dbReference>
<dbReference type="PANTHER" id="PTHR43101">
    <property type="entry name" value="BETA-FRUCTOSIDASE"/>
    <property type="match status" value="1"/>
</dbReference>
<sequence>MHKLYYQFPGTWFGDCMPFGRGDEFFLYHQRDNRNPEPFGEPFGWDLSTTKDFVHYQDCGVAVARGGDDEQDQFIFAGSVFEGEGQYHIFYTGYNRDYPEQGKPAQVLMHAVSDDLYHWTKTQDAITFTPQEGYDPDDWRDPWVIRDDEHDQYLLILGARKIGPKPQQTGRTVKFTSKDLKNWTFEGDFWAPGLYTMHEMPDLFKMGDWWYHIVTEYSDRHKMVYRMAKSLDGPWIAPADDAFDGSAYYAGRTFELNGQRILFGWVATKEDCDDAKNFEWAGTFVPHEVYQREDGTLGVRIPDAVWSAFNDRESVAEDAVIDGRDARRNVTLANDCGDIYSFEADVTFSEGTRSFGLRVYRDEETERGYQFIFPVAENRYVFEGSPNFPWFNCMNIGLERPIELTAGREYHIQLIVDDTIATLYVDGVALNARMYQRLGDTLSMFVTDGTLDVRNATIARGLKEA</sequence>
<evidence type="ECO:0000259" key="7">
    <source>
        <dbReference type="Pfam" id="PF08244"/>
    </source>
</evidence>
<feature type="domain" description="Glycosyl hydrolase family 32 N-terminal" evidence="6">
    <location>
        <begin position="23"/>
        <end position="283"/>
    </location>
</feature>
<dbReference type="Pfam" id="PF00251">
    <property type="entry name" value="Glyco_hydro_32N"/>
    <property type="match status" value="1"/>
</dbReference>
<comment type="caution">
    <text evidence="8">The sequence shown here is derived from an EMBL/GenBank/DDBJ whole genome shotgun (WGS) entry which is preliminary data.</text>
</comment>
<dbReference type="Gene3D" id="2.60.120.560">
    <property type="entry name" value="Exo-inulinase, domain 1"/>
    <property type="match status" value="1"/>
</dbReference>
<keyword evidence="3 5" id="KW-0378">Hydrolase</keyword>
<dbReference type="InterPro" id="IPR023296">
    <property type="entry name" value="Glyco_hydro_beta-prop_sf"/>
</dbReference>
<evidence type="ECO:0000259" key="6">
    <source>
        <dbReference type="Pfam" id="PF00251"/>
    </source>
</evidence>
<dbReference type="GO" id="GO:0005975">
    <property type="term" value="P:carbohydrate metabolic process"/>
    <property type="evidence" value="ECO:0007669"/>
    <property type="project" value="InterPro"/>
</dbReference>
<feature type="domain" description="Glycosyl hydrolase family 32 C-terminal" evidence="7">
    <location>
        <begin position="332"/>
        <end position="458"/>
    </location>
</feature>
<organism evidence="8 9">
    <name type="scientific">Bifidobacterium samirii</name>
    <dbReference type="NCBI Taxonomy" id="2306974"/>
    <lineage>
        <taxon>Bacteria</taxon>
        <taxon>Bacillati</taxon>
        <taxon>Actinomycetota</taxon>
        <taxon>Actinomycetes</taxon>
        <taxon>Bifidobacteriales</taxon>
        <taxon>Bifidobacteriaceae</taxon>
        <taxon>Bifidobacterium</taxon>
    </lineage>
</organism>
<dbReference type="OrthoDB" id="9759709at2"/>
<dbReference type="InterPro" id="IPR051214">
    <property type="entry name" value="GH32_Enzymes"/>
</dbReference>
<dbReference type="InterPro" id="IPR013148">
    <property type="entry name" value="Glyco_hydro_32_N"/>
</dbReference>
<dbReference type="CDD" id="cd08995">
    <property type="entry name" value="GH32_EcAec43-like"/>
    <property type="match status" value="1"/>
</dbReference>
<protein>
    <recommendedName>
        <fullName evidence="2">beta-fructofuranosidase</fullName>
        <ecNumber evidence="2">3.2.1.26</ecNumber>
    </recommendedName>
</protein>
<evidence type="ECO:0000256" key="2">
    <source>
        <dbReference type="ARBA" id="ARBA00012758"/>
    </source>
</evidence>
<dbReference type="Pfam" id="PF08244">
    <property type="entry name" value="Glyco_hydro_32C"/>
    <property type="match status" value="1"/>
</dbReference>
<gene>
    <name evidence="8" type="ORF">D2E24_1526</name>
</gene>
<dbReference type="Proteomes" id="UP000287470">
    <property type="component" value="Unassembled WGS sequence"/>
</dbReference>
<reference evidence="8 9" key="1">
    <citation type="submission" date="2018-09" db="EMBL/GenBank/DDBJ databases">
        <title>Characterization of the phylogenetic diversity of five novel species belonging to the genus Bifidobacterium.</title>
        <authorList>
            <person name="Lugli G.A."/>
            <person name="Duranti S."/>
            <person name="Milani C."/>
        </authorList>
    </citation>
    <scope>NUCLEOTIDE SEQUENCE [LARGE SCALE GENOMIC DNA]</scope>
    <source>
        <strain evidence="8 9">2033B</strain>
    </source>
</reference>
<keyword evidence="4 5" id="KW-0326">Glycosidase</keyword>
<name>A0A430FP26_9BIFI</name>
<comment type="similarity">
    <text evidence="1 5">Belongs to the glycosyl hydrolase 32 family.</text>
</comment>
<dbReference type="AlphaFoldDB" id="A0A430FP26"/>
<dbReference type="SMART" id="SM00640">
    <property type="entry name" value="Glyco_32"/>
    <property type="match status" value="1"/>
</dbReference>
<dbReference type="InterPro" id="IPR013320">
    <property type="entry name" value="ConA-like_dom_sf"/>
</dbReference>
<dbReference type="Gene3D" id="2.115.10.20">
    <property type="entry name" value="Glycosyl hydrolase domain, family 43"/>
    <property type="match status" value="1"/>
</dbReference>
<dbReference type="InterPro" id="IPR001362">
    <property type="entry name" value="Glyco_hydro_32"/>
</dbReference>
<keyword evidence="9" id="KW-1185">Reference proteome</keyword>
<evidence type="ECO:0000256" key="5">
    <source>
        <dbReference type="RuleBase" id="RU362110"/>
    </source>
</evidence>
<proteinExistence type="inferred from homology"/>
<evidence type="ECO:0000256" key="3">
    <source>
        <dbReference type="ARBA" id="ARBA00022801"/>
    </source>
</evidence>
<accession>A0A430FP26</accession>
<dbReference type="InterPro" id="IPR013189">
    <property type="entry name" value="Glyco_hydro_32_C"/>
</dbReference>
<evidence type="ECO:0000313" key="8">
    <source>
        <dbReference type="EMBL" id="RSX54576.1"/>
    </source>
</evidence>
<dbReference type="GO" id="GO:0004564">
    <property type="term" value="F:beta-fructofuranosidase activity"/>
    <property type="evidence" value="ECO:0007669"/>
    <property type="project" value="UniProtKB-EC"/>
</dbReference>
<evidence type="ECO:0000313" key="9">
    <source>
        <dbReference type="Proteomes" id="UP000287470"/>
    </source>
</evidence>